<evidence type="ECO:0000313" key="3">
    <source>
        <dbReference type="Proteomes" id="UP000019141"/>
    </source>
</evidence>
<name>W4LCW9_ENTF1</name>
<keyword evidence="1" id="KW-0812">Transmembrane</keyword>
<feature type="transmembrane region" description="Helical" evidence="1">
    <location>
        <begin position="28"/>
        <end position="51"/>
    </location>
</feature>
<dbReference type="HOGENOM" id="CLU_2951662_0_0_7"/>
<protein>
    <submittedName>
        <fullName evidence="2">Uncharacterized protein</fullName>
    </submittedName>
</protein>
<evidence type="ECO:0000313" key="2">
    <source>
        <dbReference type="EMBL" id="ETW95928.1"/>
    </source>
</evidence>
<proteinExistence type="predicted"/>
<dbReference type="AlphaFoldDB" id="W4LCW9"/>
<evidence type="ECO:0000256" key="1">
    <source>
        <dbReference type="SAM" id="Phobius"/>
    </source>
</evidence>
<dbReference type="Proteomes" id="UP000019141">
    <property type="component" value="Unassembled WGS sequence"/>
</dbReference>
<gene>
    <name evidence="2" type="ORF">ETSY1_28650</name>
</gene>
<dbReference type="EMBL" id="AZHW01000855">
    <property type="protein sequence ID" value="ETW95928.1"/>
    <property type="molecule type" value="Genomic_DNA"/>
</dbReference>
<keyword evidence="1" id="KW-0472">Membrane</keyword>
<comment type="caution">
    <text evidence="2">The sequence shown here is derived from an EMBL/GenBank/DDBJ whole genome shotgun (WGS) entry which is preliminary data.</text>
</comment>
<organism evidence="2 3">
    <name type="scientific">Entotheonella factor</name>
    <dbReference type="NCBI Taxonomy" id="1429438"/>
    <lineage>
        <taxon>Bacteria</taxon>
        <taxon>Pseudomonadati</taxon>
        <taxon>Nitrospinota/Tectimicrobiota group</taxon>
        <taxon>Candidatus Tectimicrobiota</taxon>
        <taxon>Candidatus Entotheonellia</taxon>
        <taxon>Candidatus Entotheonellales</taxon>
        <taxon>Candidatus Entotheonellaceae</taxon>
        <taxon>Candidatus Entotheonella</taxon>
    </lineage>
</organism>
<sequence>MAKRCAQDAKTYEEKIDILWEIMMNTWMVAYILVTMACGCLALGLGAIVMAPQPKSTPL</sequence>
<keyword evidence="1" id="KW-1133">Transmembrane helix</keyword>
<keyword evidence="3" id="KW-1185">Reference proteome</keyword>
<reference evidence="2 3" key="1">
    <citation type="journal article" date="2014" name="Nature">
        <title>An environmental bacterial taxon with a large and distinct metabolic repertoire.</title>
        <authorList>
            <person name="Wilson M.C."/>
            <person name="Mori T."/>
            <person name="Ruckert C."/>
            <person name="Uria A.R."/>
            <person name="Helf M.J."/>
            <person name="Takada K."/>
            <person name="Gernert C."/>
            <person name="Steffens U.A."/>
            <person name="Heycke N."/>
            <person name="Schmitt S."/>
            <person name="Rinke C."/>
            <person name="Helfrich E.J."/>
            <person name="Brachmann A.O."/>
            <person name="Gurgui C."/>
            <person name="Wakimoto T."/>
            <person name="Kracht M."/>
            <person name="Crusemann M."/>
            <person name="Hentschel U."/>
            <person name="Abe I."/>
            <person name="Matsunaga S."/>
            <person name="Kalinowski J."/>
            <person name="Takeyama H."/>
            <person name="Piel J."/>
        </authorList>
    </citation>
    <scope>NUCLEOTIDE SEQUENCE [LARGE SCALE GENOMIC DNA]</scope>
    <source>
        <strain evidence="3">TSY1</strain>
    </source>
</reference>
<accession>W4LCW9</accession>